<evidence type="ECO:0000313" key="8">
    <source>
        <dbReference type="EMBL" id="MBS2100135.1"/>
    </source>
</evidence>
<dbReference type="InterPro" id="IPR000184">
    <property type="entry name" value="Bac_surfAg_D15"/>
</dbReference>
<feature type="domain" description="POTRA" evidence="7">
    <location>
        <begin position="19"/>
        <end position="132"/>
    </location>
</feature>
<dbReference type="Pfam" id="PF07244">
    <property type="entry name" value="POTRA"/>
    <property type="match status" value="1"/>
</dbReference>
<reference evidence="8 9" key="1">
    <citation type="journal article" date="2015" name="Int. J. Syst. Evol. Microbiol.">
        <title>Carboxylicivirga linearis sp. nov., isolated from a sea cucumber culture pond.</title>
        <authorList>
            <person name="Wang F.Q."/>
            <person name="Zhou Y.X."/>
            <person name="Lin X.Z."/>
            <person name="Chen G.J."/>
            <person name="Du Z.J."/>
        </authorList>
    </citation>
    <scope>NUCLEOTIDE SEQUENCE [LARGE SCALE GENOMIC DNA]</scope>
    <source>
        <strain evidence="8 9">FB218</strain>
    </source>
</reference>
<dbReference type="Proteomes" id="UP000708576">
    <property type="component" value="Unassembled WGS sequence"/>
</dbReference>
<keyword evidence="4" id="KW-0472">Membrane</keyword>
<comment type="subcellular location">
    <subcellularLocation>
        <location evidence="1">Membrane</location>
    </subcellularLocation>
</comment>
<proteinExistence type="predicted"/>
<keyword evidence="9" id="KW-1185">Reference proteome</keyword>
<protein>
    <submittedName>
        <fullName evidence="8">BamA/TamA family outer membrane protein</fullName>
    </submittedName>
</protein>
<evidence type="ECO:0000256" key="3">
    <source>
        <dbReference type="ARBA" id="ARBA00022729"/>
    </source>
</evidence>
<keyword evidence="5" id="KW-0998">Cell outer membrane</keyword>
<evidence type="ECO:0000259" key="7">
    <source>
        <dbReference type="Pfam" id="PF07244"/>
    </source>
</evidence>
<dbReference type="PANTHER" id="PTHR12815">
    <property type="entry name" value="SORTING AND ASSEMBLY MACHINERY SAMM50 PROTEIN FAMILY MEMBER"/>
    <property type="match status" value="1"/>
</dbReference>
<keyword evidence="3" id="KW-0732">Signal</keyword>
<dbReference type="InterPro" id="IPR039910">
    <property type="entry name" value="D15-like"/>
</dbReference>
<evidence type="ECO:0000256" key="4">
    <source>
        <dbReference type="ARBA" id="ARBA00023136"/>
    </source>
</evidence>
<dbReference type="InterPro" id="IPR010827">
    <property type="entry name" value="BamA/TamA_POTRA"/>
</dbReference>
<evidence type="ECO:0000256" key="1">
    <source>
        <dbReference type="ARBA" id="ARBA00004370"/>
    </source>
</evidence>
<evidence type="ECO:0000256" key="5">
    <source>
        <dbReference type="ARBA" id="ARBA00023237"/>
    </source>
</evidence>
<organism evidence="8 9">
    <name type="scientific">Carboxylicivirga linearis</name>
    <dbReference type="NCBI Taxonomy" id="1628157"/>
    <lineage>
        <taxon>Bacteria</taxon>
        <taxon>Pseudomonadati</taxon>
        <taxon>Bacteroidota</taxon>
        <taxon>Bacteroidia</taxon>
        <taxon>Marinilabiliales</taxon>
        <taxon>Marinilabiliaceae</taxon>
        <taxon>Carboxylicivirga</taxon>
    </lineage>
</organism>
<keyword evidence="2" id="KW-0812">Transmembrane</keyword>
<feature type="domain" description="Bacterial surface antigen (D15)" evidence="6">
    <location>
        <begin position="501"/>
        <end position="759"/>
    </location>
</feature>
<dbReference type="Gene3D" id="3.10.20.310">
    <property type="entry name" value="membrane protein fhac"/>
    <property type="match status" value="1"/>
</dbReference>
<name>A0ABS5JYZ5_9BACT</name>
<dbReference type="Gene3D" id="2.40.160.50">
    <property type="entry name" value="membrane protein fhac: a member of the omp85/tpsb transporter family"/>
    <property type="match status" value="1"/>
</dbReference>
<accession>A0ABS5JYZ5</accession>
<evidence type="ECO:0000259" key="6">
    <source>
        <dbReference type="Pfam" id="PF01103"/>
    </source>
</evidence>
<evidence type="ECO:0000313" key="9">
    <source>
        <dbReference type="Proteomes" id="UP000708576"/>
    </source>
</evidence>
<sequence length="759" mass="88465">MVFIWGCSTTKYVPEGSYLLNKVEIENSAKDVSKEELKGYLRQKGNIKILGFWRFHLGLYNLSGQDGSKGFNQWLRRIGEEPVLYDEVLKMKSNEQLSLYLRNKGYFNAHVRDTVIQTSSKKVKVKYSIEPGNRYNLNNVSYRIDDPNIEELVYEDSVKTLLKRGKPFDARMHDKERERITKKVRNNGYFDFRKDYIYFWADSALNNYSVNDSLIIANNLISLNKDKDTLINHRKSKIKDVYFVVGFDAQEALEHQETYFQQFDTLMYEGCHILYNKDLHFRADVLINSNYIFPGQFYKEELVNKTQNLLSDIQLFRFINIRFKVADQMLDEEGNQQLDCYIQLSASKTQSYTFEIEGTNSSGNLGAAGSFKYKHKNIARGGEVFEFGIRTATERQTQGVEKISFNTFEFGTETSVTIPKFLVPFKIESFRKRYNPRTGISAAYNYQRRPDYTRIIINGRLSYNWKSNPLVTHYLSPFELSLINVPYIDPEFYDRIEPTYLIYSYQDQLISSTSYSYIYNEQLSPGEKNYWYFQSNIEVAGNILNGFTNLFNLGGSGDYKELLGIRYAQYLKSDIDIRYHFNVNRINSFAYRFFAGVAYPYGNSQTMPFVKQYFSGGANSVRAWPVRGLGPGSHKESVINYYNMTADIKLEFNAEYRYKLFWLLEGALFLDVGNIWDITSTGDEVRDANGLFKFNQFYKQLAVGVGTGLRLDFNYFVFRLDMGLKARDPSLQKGDRWILGRRALTWDDTAFNFAIGYPF</sequence>
<dbReference type="Pfam" id="PF01103">
    <property type="entry name" value="Omp85"/>
    <property type="match status" value="1"/>
</dbReference>
<evidence type="ECO:0000256" key="2">
    <source>
        <dbReference type="ARBA" id="ARBA00022692"/>
    </source>
</evidence>
<dbReference type="PANTHER" id="PTHR12815:SF47">
    <property type="entry name" value="TRANSLOCATION AND ASSEMBLY MODULE SUBUNIT TAMA"/>
    <property type="match status" value="1"/>
</dbReference>
<comment type="caution">
    <text evidence="8">The sequence shown here is derived from an EMBL/GenBank/DDBJ whole genome shotgun (WGS) entry which is preliminary data.</text>
</comment>
<dbReference type="EMBL" id="JAGUCO010000019">
    <property type="protein sequence ID" value="MBS2100135.1"/>
    <property type="molecule type" value="Genomic_DNA"/>
</dbReference>
<gene>
    <name evidence="8" type="ORF">KEM10_17740</name>
</gene>